<organism evidence="1 2">
    <name type="scientific">Brucella intermedia M86</name>
    <dbReference type="NCBI Taxonomy" id="1234597"/>
    <lineage>
        <taxon>Bacteria</taxon>
        <taxon>Pseudomonadati</taxon>
        <taxon>Pseudomonadota</taxon>
        <taxon>Alphaproteobacteria</taxon>
        <taxon>Hyphomicrobiales</taxon>
        <taxon>Brucellaceae</taxon>
        <taxon>Brucella/Ochrobactrum group</taxon>
        <taxon>Brucella</taxon>
    </lineage>
</organism>
<dbReference type="RefSeq" id="WP_006470407.1">
    <property type="nucleotide sequence ID" value="NZ_AOGE01000005.1"/>
</dbReference>
<evidence type="ECO:0000313" key="2">
    <source>
        <dbReference type="Proteomes" id="UP000011971"/>
    </source>
</evidence>
<sequence>MPAFDRLSRVAGKAVDRLYGEPVIIIGRIDSQYSARAVDASRSQVETRGVFADGPDIDDIGGQRSGNSLPGATRFSNGAVSIQIMAADAAVLAWLPRKGDLVRLTSRAGSPAYSIVDVRPLDHGDLYIILVRENTP</sequence>
<dbReference type="EMBL" id="AOGE01000005">
    <property type="protein sequence ID" value="ELT51013.1"/>
    <property type="molecule type" value="Genomic_DNA"/>
</dbReference>
<proteinExistence type="predicted"/>
<dbReference type="OrthoDB" id="569451at356"/>
<name>M5JSM0_9HYPH</name>
<dbReference type="PATRIC" id="fig|1234597.4.peg.292"/>
<gene>
    <name evidence="1" type="ORF">D584_01428</name>
</gene>
<dbReference type="AlphaFoldDB" id="M5JSM0"/>
<evidence type="ECO:0000313" key="1">
    <source>
        <dbReference type="EMBL" id="ELT51013.1"/>
    </source>
</evidence>
<protein>
    <submittedName>
        <fullName evidence="1">Uncharacterized protein</fullName>
    </submittedName>
</protein>
<reference evidence="1 2" key="1">
    <citation type="journal article" date="2013" name="Gut Pathog.">
        <title>Draft genome of Ochrobactrum intermedium strain M86 isolated from non-ulcer dyspeptic individual from India.</title>
        <authorList>
            <person name="Kulkarni G."/>
            <person name="Dhotre D."/>
            <person name="Dharne M."/>
            <person name="Shetty S."/>
            <person name="Chowdhury S."/>
            <person name="Misra V."/>
            <person name="Misra S."/>
            <person name="Patole M."/>
            <person name="Shouche Y."/>
        </authorList>
    </citation>
    <scope>NUCLEOTIDE SEQUENCE [LARGE SCALE GENOMIC DNA]</scope>
    <source>
        <strain evidence="1 2">M86</strain>
    </source>
</reference>
<accession>M5JSM0</accession>
<dbReference type="Proteomes" id="UP000011971">
    <property type="component" value="Unassembled WGS sequence"/>
</dbReference>
<comment type="caution">
    <text evidence="1">The sequence shown here is derived from an EMBL/GenBank/DDBJ whole genome shotgun (WGS) entry which is preliminary data.</text>
</comment>